<gene>
    <name evidence="1" type="ORF">OE104_00985</name>
</gene>
<dbReference type="SUPFAM" id="SSF49899">
    <property type="entry name" value="Concanavalin A-like lectins/glucanases"/>
    <property type="match status" value="1"/>
</dbReference>
<dbReference type="InterPro" id="IPR013320">
    <property type="entry name" value="ConA-like_dom_sf"/>
</dbReference>
<dbReference type="Proteomes" id="UP001164718">
    <property type="component" value="Chromosome"/>
</dbReference>
<evidence type="ECO:0000313" key="2">
    <source>
        <dbReference type="Proteomes" id="UP001164718"/>
    </source>
</evidence>
<name>A0A9E8LX43_9BACI</name>
<dbReference type="KEGG" id="faf:OE104_00985"/>
<protein>
    <submittedName>
        <fullName evidence="1">Uncharacterized protein</fullName>
    </submittedName>
</protein>
<dbReference type="RefSeq" id="WP_275419003.1">
    <property type="nucleotide sequence ID" value="NZ_CP106878.1"/>
</dbReference>
<proteinExistence type="predicted"/>
<reference evidence="1" key="1">
    <citation type="submission" date="2022-09" db="EMBL/GenBank/DDBJ databases">
        <title>Complete Genomes of Fervidibacillus albus and Fervidibacillus halotolerans isolated from tidal flat sediments.</title>
        <authorList>
            <person name="Kwon K.K."/>
            <person name="Yang S.-H."/>
            <person name="Park M.J."/>
            <person name="Oh H.-M."/>
        </authorList>
    </citation>
    <scope>NUCLEOTIDE SEQUENCE</scope>
    <source>
        <strain evidence="1">MEBiC13591</strain>
    </source>
</reference>
<accession>A0A9E8LX43</accession>
<sequence length="50" mass="6137">MFVNDGEKVFTLRIFPEKKEESFLALESNQKLNIQVNRWSLREWDYKFLV</sequence>
<dbReference type="AlphaFoldDB" id="A0A9E8LX43"/>
<organism evidence="1 2">
    <name type="scientific">Fervidibacillus albus</name>
    <dbReference type="NCBI Taxonomy" id="2980026"/>
    <lineage>
        <taxon>Bacteria</taxon>
        <taxon>Bacillati</taxon>
        <taxon>Bacillota</taxon>
        <taxon>Bacilli</taxon>
        <taxon>Bacillales</taxon>
        <taxon>Bacillaceae</taxon>
        <taxon>Fervidibacillus</taxon>
    </lineage>
</organism>
<evidence type="ECO:0000313" key="1">
    <source>
        <dbReference type="EMBL" id="WAA11179.1"/>
    </source>
</evidence>
<keyword evidence="2" id="KW-1185">Reference proteome</keyword>
<dbReference type="EMBL" id="CP106878">
    <property type="protein sequence ID" value="WAA11179.1"/>
    <property type="molecule type" value="Genomic_DNA"/>
</dbReference>